<evidence type="ECO:0000256" key="1">
    <source>
        <dbReference type="ARBA" id="ARBA00022679"/>
    </source>
</evidence>
<dbReference type="InterPro" id="IPR036095">
    <property type="entry name" value="PTS_EIIB-like_sf"/>
</dbReference>
<dbReference type="Gene3D" id="3.40.50.2300">
    <property type="match status" value="1"/>
</dbReference>
<evidence type="ECO:0000313" key="4">
    <source>
        <dbReference type="Proteomes" id="UP000260943"/>
    </source>
</evidence>
<dbReference type="RefSeq" id="WP_009141011.1">
    <property type="nucleotide sequence ID" value="NZ_CABKQG010000002.1"/>
</dbReference>
<dbReference type="InterPro" id="IPR003501">
    <property type="entry name" value="PTS_EIIB_2/3"/>
</dbReference>
<dbReference type="Proteomes" id="UP000260943">
    <property type="component" value="Unassembled WGS sequence"/>
</dbReference>
<dbReference type="GeneID" id="62758709"/>
<dbReference type="CDD" id="cd05566">
    <property type="entry name" value="PTS_IIB_galactitol"/>
    <property type="match status" value="1"/>
</dbReference>
<dbReference type="GO" id="GO:0008982">
    <property type="term" value="F:protein-N(PI)-phosphohistidine-sugar phosphotransferase activity"/>
    <property type="evidence" value="ECO:0007669"/>
    <property type="project" value="InterPro"/>
</dbReference>
<dbReference type="SUPFAM" id="SSF52794">
    <property type="entry name" value="PTS system IIB component-like"/>
    <property type="match status" value="1"/>
</dbReference>
<organism evidence="3 4">
    <name type="scientific">Collinsella tanakaei</name>
    <dbReference type="NCBI Taxonomy" id="626935"/>
    <lineage>
        <taxon>Bacteria</taxon>
        <taxon>Bacillati</taxon>
        <taxon>Actinomycetota</taxon>
        <taxon>Coriobacteriia</taxon>
        <taxon>Coriobacteriales</taxon>
        <taxon>Coriobacteriaceae</taxon>
        <taxon>Collinsella</taxon>
    </lineage>
</organism>
<protein>
    <submittedName>
        <fullName evidence="3">PTS galactitol transporter subunit IIB</fullName>
    </submittedName>
</protein>
<sequence length="94" mass="9530">MKKIVLACGSGVATSTAVAKKVSDLLNANGYEGQYEIVQCAISEAAANCEGADMLVATTVAPAGITCAYVSGVPFLTGMGKADAEKQILDLMAQ</sequence>
<proteinExistence type="predicted"/>
<evidence type="ECO:0000259" key="2">
    <source>
        <dbReference type="Pfam" id="PF02302"/>
    </source>
</evidence>
<comment type="caution">
    <text evidence="3">The sequence shown here is derived from an EMBL/GenBank/DDBJ whole genome shotgun (WGS) entry which is preliminary data.</text>
</comment>
<feature type="domain" description="Phosphotransferase system EIIB component type 2/3" evidence="2">
    <location>
        <begin position="3"/>
        <end position="61"/>
    </location>
</feature>
<keyword evidence="1" id="KW-0808">Transferase</keyword>
<dbReference type="GO" id="GO:0009401">
    <property type="term" value="P:phosphoenolpyruvate-dependent sugar phosphotransferase system"/>
    <property type="evidence" value="ECO:0007669"/>
    <property type="project" value="InterPro"/>
</dbReference>
<accession>A0A3E4QVB8</accession>
<dbReference type="Pfam" id="PF02302">
    <property type="entry name" value="PTS_IIB"/>
    <property type="match status" value="1"/>
</dbReference>
<dbReference type="EMBL" id="QSRJ01000003">
    <property type="protein sequence ID" value="RGL11130.1"/>
    <property type="molecule type" value="Genomic_DNA"/>
</dbReference>
<name>A0A3E4QVB8_9ACTN</name>
<dbReference type="AlphaFoldDB" id="A0A3E4QVB8"/>
<reference evidence="3 4" key="1">
    <citation type="submission" date="2018-08" db="EMBL/GenBank/DDBJ databases">
        <title>A genome reference for cultivated species of the human gut microbiota.</title>
        <authorList>
            <person name="Zou Y."/>
            <person name="Xue W."/>
            <person name="Luo G."/>
        </authorList>
    </citation>
    <scope>NUCLEOTIDE SEQUENCE [LARGE SCALE GENOMIC DNA]</scope>
    <source>
        <strain evidence="3 4">TF08-14</strain>
    </source>
</reference>
<gene>
    <name evidence="3" type="ORF">DXC81_03125</name>
</gene>
<evidence type="ECO:0000313" key="3">
    <source>
        <dbReference type="EMBL" id="RGL11130.1"/>
    </source>
</evidence>